<keyword evidence="2" id="KW-1185">Reference proteome</keyword>
<dbReference type="InterPro" id="IPR029063">
    <property type="entry name" value="SAM-dependent_MTases_sf"/>
</dbReference>
<dbReference type="RefSeq" id="WP_105983476.1">
    <property type="nucleotide sequence ID" value="NZ_MQUC01000003.1"/>
</dbReference>
<gene>
    <name evidence="1" type="ORF">BST86_12080</name>
</gene>
<dbReference type="EMBL" id="MQUC01000003">
    <property type="protein sequence ID" value="PRP67777.1"/>
    <property type="molecule type" value="Genomic_DNA"/>
</dbReference>
<evidence type="ECO:0008006" key="3">
    <source>
        <dbReference type="Google" id="ProtNLM"/>
    </source>
</evidence>
<evidence type="ECO:0000313" key="1">
    <source>
        <dbReference type="EMBL" id="PRP67777.1"/>
    </source>
</evidence>
<dbReference type="Proteomes" id="UP000239532">
    <property type="component" value="Unassembled WGS sequence"/>
</dbReference>
<name>A0A2S9WWB9_9FLAO</name>
<dbReference type="AlphaFoldDB" id="A0A2S9WWB9"/>
<protein>
    <recommendedName>
        <fullName evidence="3">Methyltransferase</fullName>
    </recommendedName>
</protein>
<dbReference type="OrthoDB" id="668882at2"/>
<comment type="caution">
    <text evidence="1">The sequence shown here is derived from an EMBL/GenBank/DDBJ whole genome shotgun (WGS) entry which is preliminary data.</text>
</comment>
<accession>A0A2S9WWB9</accession>
<evidence type="ECO:0000313" key="2">
    <source>
        <dbReference type="Proteomes" id="UP000239532"/>
    </source>
</evidence>
<sequence length="236" mass="27663">MRDLIKRCYYQFPTVRKVNESVWANVFHDSIKQYAYLDRLSLNVGRFSANYTLLYLLHRIIDISNPKRLLELGLGESSKFISTYLKHEHNTCNHIIVEHDKDWVTHFSKFALSECSEIQMFEVKKGSYLNKYRSCNYVGFEQLGKSGKFQMIVIDGPLGTKQYSRNDVLQHLEALVDFKNFIIVFDDTQRKGEHQTFKAMCKQIKQKGVSYGSTTYYGDKFVSLIYSSNYDYLNTL</sequence>
<proteinExistence type="predicted"/>
<organism evidence="1 2">
    <name type="scientific">Nonlabens agnitus</name>
    <dbReference type="NCBI Taxonomy" id="870484"/>
    <lineage>
        <taxon>Bacteria</taxon>
        <taxon>Pseudomonadati</taxon>
        <taxon>Bacteroidota</taxon>
        <taxon>Flavobacteriia</taxon>
        <taxon>Flavobacteriales</taxon>
        <taxon>Flavobacteriaceae</taxon>
        <taxon>Nonlabens</taxon>
    </lineage>
</organism>
<reference evidence="1 2" key="1">
    <citation type="submission" date="2016-11" db="EMBL/GenBank/DDBJ databases">
        <title>Trade-off between light-utilization and light-protection in marine flavobacteria.</title>
        <authorList>
            <person name="Kumagai Y."/>
        </authorList>
    </citation>
    <scope>NUCLEOTIDE SEQUENCE [LARGE SCALE GENOMIC DNA]</scope>
    <source>
        <strain evidence="1 2">JCM 17109</strain>
    </source>
</reference>
<dbReference type="Gene3D" id="3.40.50.150">
    <property type="entry name" value="Vaccinia Virus protein VP39"/>
    <property type="match status" value="1"/>
</dbReference>